<keyword evidence="3" id="KW-1185">Reference proteome</keyword>
<gene>
    <name evidence="2" type="ORF">J0695_10880</name>
</gene>
<dbReference type="Gene3D" id="2.120.10.30">
    <property type="entry name" value="TolB, C-terminal domain"/>
    <property type="match status" value="1"/>
</dbReference>
<protein>
    <submittedName>
        <fullName evidence="2">Superoxide dismutase</fullName>
    </submittedName>
</protein>
<dbReference type="PROSITE" id="PS51318">
    <property type="entry name" value="TAT"/>
    <property type="match status" value="1"/>
</dbReference>
<name>A0A939F8C2_9ACTN</name>
<evidence type="ECO:0000313" key="3">
    <source>
        <dbReference type="Proteomes" id="UP000664167"/>
    </source>
</evidence>
<sequence>MHRSFARRRLLQGAAALGGAALLTPLGTAVAAARTAGTGETAEAAGGRWPSGFPLPDGFQPEGITIGGSPYAYVGSIAHGSVHRASLATGRGRTVVEGAGPDHPVIGLKLDERYGRLFLCGGASREIRVADLRSGRVVTSYTVGSERTFINDVVLTPGAAWFTDTYKAQLYRLPFGRRGALGEIATVPLSGDWVQGPDFTANGIERTPDGSALIVADTAADGGSLMRVDPRTGRARRVDIGALRLPNADGLLLLGRTLYVVQQQQNAIDVVELNAAGTRGRAVTRITDPARFRIPTTAAAWGNRVYLPNARFDVPPTPDTDYDVVSVRQV</sequence>
<feature type="signal peptide" evidence="1">
    <location>
        <begin position="1"/>
        <end position="31"/>
    </location>
</feature>
<keyword evidence="1" id="KW-0732">Signal</keyword>
<evidence type="ECO:0000313" key="2">
    <source>
        <dbReference type="EMBL" id="MBO0512310.1"/>
    </source>
</evidence>
<feature type="chain" id="PRO_5037762279" evidence="1">
    <location>
        <begin position="32"/>
        <end position="330"/>
    </location>
</feature>
<dbReference type="AlphaFoldDB" id="A0A939F8C2"/>
<dbReference type="InterPro" id="IPR011042">
    <property type="entry name" value="6-blade_b-propeller_TolB-like"/>
</dbReference>
<reference evidence="2" key="1">
    <citation type="submission" date="2021-03" db="EMBL/GenBank/DDBJ databases">
        <title>Streptomyces poriferae sp. nov., a novel marine sponge-derived Actinobacteria species with anti-MRSA activity.</title>
        <authorList>
            <person name="Sandoval-Powers M."/>
            <person name="Kralova S."/>
            <person name="Nguyen G.-S."/>
            <person name="Fawwal D."/>
            <person name="Degnes K."/>
            <person name="Klinkenberg G."/>
            <person name="Sletta H."/>
            <person name="Wentzel A."/>
            <person name="Liles M.R."/>
        </authorList>
    </citation>
    <scope>NUCLEOTIDE SEQUENCE</scope>
    <source>
        <strain evidence="2">DSM 41794</strain>
    </source>
</reference>
<dbReference type="InterPro" id="IPR006311">
    <property type="entry name" value="TAT_signal"/>
</dbReference>
<accession>A0A939F8C2</accession>
<comment type="caution">
    <text evidence="2">The sequence shown here is derived from an EMBL/GenBank/DDBJ whole genome shotgun (WGS) entry which is preliminary data.</text>
</comment>
<organism evidence="2 3">
    <name type="scientific">Streptomyces beijiangensis</name>
    <dbReference type="NCBI Taxonomy" id="163361"/>
    <lineage>
        <taxon>Bacteria</taxon>
        <taxon>Bacillati</taxon>
        <taxon>Actinomycetota</taxon>
        <taxon>Actinomycetes</taxon>
        <taxon>Kitasatosporales</taxon>
        <taxon>Streptomycetaceae</taxon>
        <taxon>Streptomyces</taxon>
    </lineage>
</organism>
<evidence type="ECO:0000256" key="1">
    <source>
        <dbReference type="SAM" id="SignalP"/>
    </source>
</evidence>
<dbReference type="Proteomes" id="UP000664167">
    <property type="component" value="Unassembled WGS sequence"/>
</dbReference>
<proteinExistence type="predicted"/>
<dbReference type="EMBL" id="JAFLRJ010000096">
    <property type="protein sequence ID" value="MBO0512310.1"/>
    <property type="molecule type" value="Genomic_DNA"/>
</dbReference>
<dbReference type="RefSeq" id="WP_206961704.1">
    <property type="nucleotide sequence ID" value="NZ_BAAAJJ010000005.1"/>
</dbReference>
<dbReference type="SUPFAM" id="SSF63825">
    <property type="entry name" value="YWTD domain"/>
    <property type="match status" value="1"/>
</dbReference>